<dbReference type="PANTHER" id="PTHR42785:SF1">
    <property type="entry name" value="DNA TOPOISOMERASE"/>
    <property type="match status" value="1"/>
</dbReference>
<feature type="region of interest" description="Interaction with DNA" evidence="10">
    <location>
        <begin position="164"/>
        <end position="169"/>
    </location>
</feature>
<dbReference type="Pfam" id="PF01396">
    <property type="entry name" value="Zn_ribbon_Top1"/>
    <property type="match status" value="3"/>
</dbReference>
<keyword evidence="8 10" id="KW-0238">DNA-binding</keyword>
<dbReference type="InterPro" id="IPR013826">
    <property type="entry name" value="Topo_IA_cen_sub3"/>
</dbReference>
<dbReference type="InterPro" id="IPR003602">
    <property type="entry name" value="Topo_IA_DNA-bd_dom"/>
</dbReference>
<dbReference type="EMBL" id="WUUQ01000002">
    <property type="protein sequence ID" value="MXQ73587.1"/>
    <property type="molecule type" value="Genomic_DNA"/>
</dbReference>
<keyword evidence="9 10" id="KW-0413">Isomerase</keyword>
<dbReference type="GO" id="GO:0003677">
    <property type="term" value="F:DNA binding"/>
    <property type="evidence" value="ECO:0007669"/>
    <property type="project" value="UniProtKB-KW"/>
</dbReference>
<evidence type="ECO:0000256" key="11">
    <source>
        <dbReference type="SAM" id="MobiDB-lite"/>
    </source>
</evidence>
<keyword evidence="7 10" id="KW-0799">Topoisomerase</keyword>
<gene>
    <name evidence="10 14" type="primary">topA</name>
    <name evidence="14" type="ORF">GSF08_06525</name>
</gene>
<dbReference type="InterPro" id="IPR000380">
    <property type="entry name" value="Topo_IA"/>
</dbReference>
<dbReference type="GO" id="GO:0008270">
    <property type="term" value="F:zinc ion binding"/>
    <property type="evidence" value="ECO:0007669"/>
    <property type="project" value="UniProtKB-KW"/>
</dbReference>
<dbReference type="PRINTS" id="PR00417">
    <property type="entry name" value="PRTPISMRASEI"/>
</dbReference>
<feature type="site" description="Interaction with DNA" evidence="10">
    <location>
        <position position="299"/>
    </location>
</feature>
<comment type="similarity">
    <text evidence="2 10">Belongs to the type IA topoisomerase family.</text>
</comment>
<name>A0A6N8UDU1_9FIRM</name>
<evidence type="ECO:0000256" key="2">
    <source>
        <dbReference type="ARBA" id="ARBA00009446"/>
    </source>
</evidence>
<accession>A0A6N8UDU1</accession>
<feature type="site" description="Interaction with DNA" evidence="10">
    <location>
        <position position="483"/>
    </location>
</feature>
<comment type="catalytic activity">
    <reaction evidence="1 10">
        <text>ATP-independent breakage of single-stranded DNA, followed by passage and rejoining.</text>
        <dbReference type="EC" id="5.6.2.1"/>
    </reaction>
</comment>
<keyword evidence="3" id="KW-0479">Metal-binding</keyword>
<evidence type="ECO:0000256" key="3">
    <source>
        <dbReference type="ARBA" id="ARBA00022723"/>
    </source>
</evidence>
<dbReference type="PROSITE" id="PS00396">
    <property type="entry name" value="TOPO_IA_1"/>
    <property type="match status" value="1"/>
</dbReference>
<dbReference type="InterPro" id="IPR005733">
    <property type="entry name" value="TopoI_bac-type"/>
</dbReference>
<dbReference type="GO" id="GO:0003917">
    <property type="term" value="F:DNA topoisomerase type I (single strand cut, ATP-independent) activity"/>
    <property type="evidence" value="ECO:0007669"/>
    <property type="project" value="UniProtKB-UniRule"/>
</dbReference>
<dbReference type="SMART" id="SM00437">
    <property type="entry name" value="TOP1Ac"/>
    <property type="match status" value="1"/>
</dbReference>
<evidence type="ECO:0000256" key="5">
    <source>
        <dbReference type="ARBA" id="ARBA00022833"/>
    </source>
</evidence>
<evidence type="ECO:0000256" key="1">
    <source>
        <dbReference type="ARBA" id="ARBA00000213"/>
    </source>
</evidence>
<evidence type="ECO:0000313" key="14">
    <source>
        <dbReference type="EMBL" id="MXQ73587.1"/>
    </source>
</evidence>
<dbReference type="CDD" id="cd03363">
    <property type="entry name" value="TOPRIM_TopoIA_TopoI"/>
    <property type="match status" value="1"/>
</dbReference>
<dbReference type="RefSeq" id="WP_160625025.1">
    <property type="nucleotide sequence ID" value="NZ_WUUQ01000002.1"/>
</dbReference>
<dbReference type="PROSITE" id="PS50880">
    <property type="entry name" value="TOPRIM"/>
    <property type="match status" value="1"/>
</dbReference>
<dbReference type="InterPro" id="IPR034149">
    <property type="entry name" value="TOPRIM_TopoI"/>
</dbReference>
<feature type="active site" description="O-(5'-phospho-DNA)-tyrosine intermediate" evidence="10">
    <location>
        <position position="297"/>
    </location>
</feature>
<dbReference type="GO" id="GO:0005694">
    <property type="term" value="C:chromosome"/>
    <property type="evidence" value="ECO:0007669"/>
    <property type="project" value="InterPro"/>
</dbReference>
<dbReference type="Gene3D" id="2.70.20.10">
    <property type="entry name" value="Topoisomerase I, domain 3"/>
    <property type="match status" value="1"/>
</dbReference>
<dbReference type="Gene3D" id="1.10.460.10">
    <property type="entry name" value="Topoisomerase I, domain 2"/>
    <property type="match status" value="1"/>
</dbReference>
<evidence type="ECO:0000259" key="12">
    <source>
        <dbReference type="PROSITE" id="PS50880"/>
    </source>
</evidence>
<evidence type="ECO:0000256" key="6">
    <source>
        <dbReference type="ARBA" id="ARBA00022842"/>
    </source>
</evidence>
<dbReference type="InterPro" id="IPR023405">
    <property type="entry name" value="Topo_IA_core_domain"/>
</dbReference>
<dbReference type="SUPFAM" id="SSF57783">
    <property type="entry name" value="Zinc beta-ribbon"/>
    <property type="match status" value="3"/>
</dbReference>
<sequence length="734" mass="83610">MKKLVIVESPSKSKTIEKYLGKDYTVVSSKGHIRDLATSGKGGLGIDIDNDFKATYKISPDKREIVKELKNDVKKVDEVYLASDPDREGEAIAWHLAQELGLDMNEQNRIIFHEITKNAVLEAFDHPRSIDQDLVKSQETRRMLDRIIGFKLSKLLQSKIKSKSAGRVQSVALRLIVERENEIRAFKSEEYWTLQANIEKDEAKFSANLVRVDGKKAELHNQEETDAVINRCVGDFTVSSIEKKVRKKESKMPFITSTLQQEASTKLGFGAKKTMQIAQKLYEGIDLGGHSEGLISYMRTDSTRMSDLFIKDAMQYIESEFGKEYVGKARQKNNENAQDAHEAIRPTSIDNAPDKVKQYLTNDQYKLYKLIYIRAMSSLMAPAKSNVVNATIVNNGCEFTASGSIIVFDGYLKLYHEYEQTKDELLPLLKEQEILEHVELEGKQHFTEPPLRYSEARLIKEMEEKGIGRPSTYAIIIDTLQARGYVSLEKPSEGSKTKVFVPTDQGELTDEKLQEFFSSIINVMYTANMEHHLDEIAGGERDHIRELRTFYDEFEPLLETAYEKMEKKELERTGEMCPDCGSELVYRNGRYGRFISCINFPTCRYTKNENPEENEESEETCPQCGSKMVMKKGRYGSFLACSNYPECKYIKNNKVKEPPVLTGEKCPDCGSDLVQRKSRFGTTFIGCSNYPKCRYIKKEPKDETKKASAEKKAVRKTTKKAVKKSVKKVAGDEA</sequence>
<keyword evidence="6" id="KW-0460">Magnesium</keyword>
<evidence type="ECO:0000259" key="13">
    <source>
        <dbReference type="PROSITE" id="PS52039"/>
    </source>
</evidence>
<proteinExistence type="inferred from homology"/>
<dbReference type="PANTHER" id="PTHR42785">
    <property type="entry name" value="DNA TOPOISOMERASE, TYPE IA, CORE"/>
    <property type="match status" value="1"/>
</dbReference>
<dbReference type="InterPro" id="IPR006171">
    <property type="entry name" value="TOPRIM_dom"/>
</dbReference>
<feature type="domain" description="Topo IA-type catalytic" evidence="13">
    <location>
        <begin position="131"/>
        <end position="558"/>
    </location>
</feature>
<feature type="site" description="Interaction with DNA" evidence="10">
    <location>
        <position position="32"/>
    </location>
</feature>
<feature type="site" description="Interaction with DNA" evidence="10">
    <location>
        <position position="142"/>
    </location>
</feature>
<comment type="caution">
    <text evidence="14">The sequence shown here is derived from an EMBL/GenBank/DDBJ whole genome shotgun (WGS) entry which is preliminary data.</text>
</comment>
<dbReference type="HAMAP" id="MF_00952">
    <property type="entry name" value="Topoisom_1_prok"/>
    <property type="match status" value="1"/>
</dbReference>
<comment type="caution">
    <text evidence="10">Lacks conserved residue(s) required for the propagation of feature annotation.</text>
</comment>
<reference evidence="14 15" key="2">
    <citation type="submission" date="2020-01" db="EMBL/GenBank/DDBJ databases">
        <title>Clostridiaceae sp. nov. isolated from the gut of human by culturomics.</title>
        <authorList>
            <person name="Chang Y."/>
        </authorList>
    </citation>
    <scope>NUCLEOTIDE SEQUENCE [LARGE SCALE GENOMIC DNA]</scope>
    <source>
        <strain evidence="14 15">DONG20-135</strain>
    </source>
</reference>
<feature type="site" description="Interaction with DNA" evidence="10">
    <location>
        <position position="145"/>
    </location>
</feature>
<dbReference type="InterPro" id="IPR013497">
    <property type="entry name" value="Topo_IA_cen"/>
</dbReference>
<keyword evidence="4" id="KW-0863">Zinc-finger</keyword>
<dbReference type="InterPro" id="IPR013825">
    <property type="entry name" value="Topo_IA_cen_sub2"/>
</dbReference>
<evidence type="ECO:0000256" key="10">
    <source>
        <dbReference type="HAMAP-Rule" id="MF_00952"/>
    </source>
</evidence>
<reference evidence="14 15" key="1">
    <citation type="submission" date="2019-12" db="EMBL/GenBank/DDBJ databases">
        <authorList>
            <person name="Yang R."/>
        </authorList>
    </citation>
    <scope>NUCLEOTIDE SEQUENCE [LARGE SCALE GENOMIC DNA]</scope>
    <source>
        <strain evidence="14 15">DONG20-135</strain>
    </source>
</reference>
<dbReference type="Proteomes" id="UP000434036">
    <property type="component" value="Unassembled WGS sequence"/>
</dbReference>
<dbReference type="InterPro" id="IPR003601">
    <property type="entry name" value="Topo_IA_2"/>
</dbReference>
<dbReference type="SUPFAM" id="SSF56712">
    <property type="entry name" value="Prokaryotic type I DNA topoisomerase"/>
    <property type="match status" value="1"/>
</dbReference>
<dbReference type="InterPro" id="IPR028612">
    <property type="entry name" value="Topoisom_1_IA"/>
</dbReference>
<dbReference type="NCBIfam" id="TIGR01051">
    <property type="entry name" value="topA_bact"/>
    <property type="match status" value="1"/>
</dbReference>
<comment type="subunit">
    <text evidence="10">Monomer.</text>
</comment>
<evidence type="ECO:0000256" key="9">
    <source>
        <dbReference type="ARBA" id="ARBA00023235"/>
    </source>
</evidence>
<dbReference type="EC" id="5.6.2.1" evidence="10"/>
<feature type="domain" description="Toprim" evidence="12">
    <location>
        <begin position="2"/>
        <end position="116"/>
    </location>
</feature>
<feature type="site" description="Interaction with DNA" evidence="10">
    <location>
        <position position="141"/>
    </location>
</feature>
<dbReference type="InterPro" id="IPR013824">
    <property type="entry name" value="Topo_IA_cen_sub1"/>
</dbReference>
<dbReference type="Pfam" id="PF01751">
    <property type="entry name" value="Toprim"/>
    <property type="match status" value="1"/>
</dbReference>
<dbReference type="Gene3D" id="1.10.290.10">
    <property type="entry name" value="Topoisomerase I, domain 4"/>
    <property type="match status" value="1"/>
</dbReference>
<comment type="function">
    <text evidence="10">Releases the supercoiling and torsional tension of DNA, which is introduced during the DNA replication and transcription, by transiently cleaving and rejoining one strand of the DNA duplex. Introduces a single-strand break via transesterification at a target site in duplex DNA. The scissile phosphodiester is attacked by the catalytic tyrosine of the enzyme, resulting in the formation of a DNA-(5'-phosphotyrosyl)-enzyme intermediate and the expulsion of a 3'-OH DNA strand. The free DNA strand then undergoes passage around the unbroken strand, thus removing DNA supercoils. Finally, in the religation step, the DNA 3'-OH attacks the covalent intermediate to expel the active-site tyrosine and restore the DNA phosphodiester backbone.</text>
</comment>
<dbReference type="GO" id="GO:0006265">
    <property type="term" value="P:DNA topological change"/>
    <property type="evidence" value="ECO:0007669"/>
    <property type="project" value="UniProtKB-UniRule"/>
</dbReference>
<evidence type="ECO:0000256" key="7">
    <source>
        <dbReference type="ARBA" id="ARBA00023029"/>
    </source>
</evidence>
<dbReference type="PROSITE" id="PS52039">
    <property type="entry name" value="TOPO_IA_2"/>
    <property type="match status" value="1"/>
</dbReference>
<evidence type="ECO:0000313" key="15">
    <source>
        <dbReference type="Proteomes" id="UP000434036"/>
    </source>
</evidence>
<dbReference type="Pfam" id="PF01131">
    <property type="entry name" value="Topoisom_bac"/>
    <property type="match status" value="1"/>
</dbReference>
<organism evidence="14 15">
    <name type="scientific">Copranaerobaculum intestinale</name>
    <dbReference type="NCBI Taxonomy" id="2692629"/>
    <lineage>
        <taxon>Bacteria</taxon>
        <taxon>Bacillati</taxon>
        <taxon>Bacillota</taxon>
        <taxon>Erysipelotrichia</taxon>
        <taxon>Erysipelotrichales</taxon>
        <taxon>Erysipelotrichaceae</taxon>
        <taxon>Copranaerobaculum</taxon>
    </lineage>
</organism>
<dbReference type="AlphaFoldDB" id="A0A6N8UDU1"/>
<feature type="compositionally biased region" description="Basic residues" evidence="11">
    <location>
        <begin position="713"/>
        <end position="727"/>
    </location>
</feature>
<dbReference type="SMART" id="SM00493">
    <property type="entry name" value="TOPRIM"/>
    <property type="match status" value="1"/>
</dbReference>
<evidence type="ECO:0000256" key="8">
    <source>
        <dbReference type="ARBA" id="ARBA00023125"/>
    </source>
</evidence>
<dbReference type="Gene3D" id="3.30.65.10">
    <property type="entry name" value="Bacterial Topoisomerase I, domain 1"/>
    <property type="match status" value="3"/>
</dbReference>
<feature type="region of interest" description="Disordered" evidence="11">
    <location>
        <begin position="700"/>
        <end position="734"/>
    </location>
</feature>
<evidence type="ECO:0000256" key="4">
    <source>
        <dbReference type="ARBA" id="ARBA00022771"/>
    </source>
</evidence>
<dbReference type="InterPro" id="IPR023406">
    <property type="entry name" value="Topo_IA_AS"/>
</dbReference>
<dbReference type="SMART" id="SM00436">
    <property type="entry name" value="TOP1Bc"/>
    <property type="match status" value="1"/>
</dbReference>
<feature type="compositionally biased region" description="Basic and acidic residues" evidence="11">
    <location>
        <begin position="700"/>
        <end position="712"/>
    </location>
</feature>
<dbReference type="InterPro" id="IPR013498">
    <property type="entry name" value="Topo_IA_Znf"/>
</dbReference>
<protein>
    <recommendedName>
        <fullName evidence="10">DNA topoisomerase 1</fullName>
        <ecNumber evidence="10">5.6.2.1</ecNumber>
    </recommendedName>
    <alternativeName>
        <fullName evidence="10">DNA topoisomerase I</fullName>
    </alternativeName>
</protein>
<dbReference type="CDD" id="cd00186">
    <property type="entry name" value="TOP1Ac"/>
    <property type="match status" value="1"/>
</dbReference>
<keyword evidence="5" id="KW-0862">Zinc</keyword>
<dbReference type="Gene3D" id="3.40.50.140">
    <property type="match status" value="1"/>
</dbReference>
<keyword evidence="15" id="KW-1185">Reference proteome</keyword>